<name>A0A1Y2BBP7_9TREE</name>
<dbReference type="Pfam" id="PF08659">
    <property type="entry name" value="KR"/>
    <property type="match status" value="1"/>
</dbReference>
<dbReference type="GO" id="GO:0016491">
    <property type="term" value="F:oxidoreductase activity"/>
    <property type="evidence" value="ECO:0007669"/>
    <property type="project" value="UniProtKB-KW"/>
</dbReference>
<dbReference type="AlphaFoldDB" id="A0A1Y2BBP7"/>
<accession>A0A1Y2BBP7</accession>
<proteinExistence type="predicted"/>
<dbReference type="PANTHER" id="PTHR47534">
    <property type="entry name" value="YALI0E05731P"/>
    <property type="match status" value="1"/>
</dbReference>
<keyword evidence="4" id="KW-1185">Reference proteome</keyword>
<dbReference type="Gene3D" id="3.40.50.720">
    <property type="entry name" value="NAD(P)-binding Rossmann-like Domain"/>
    <property type="match status" value="1"/>
</dbReference>
<reference evidence="3 4" key="1">
    <citation type="submission" date="2016-07" db="EMBL/GenBank/DDBJ databases">
        <title>Pervasive Adenine N6-methylation of Active Genes in Fungi.</title>
        <authorList>
            <consortium name="DOE Joint Genome Institute"/>
            <person name="Mondo S.J."/>
            <person name="Dannebaum R.O."/>
            <person name="Kuo R.C."/>
            <person name="Labutti K."/>
            <person name="Haridas S."/>
            <person name="Kuo A."/>
            <person name="Salamov A."/>
            <person name="Ahrendt S.R."/>
            <person name="Lipzen A."/>
            <person name="Sullivan W."/>
            <person name="Andreopoulos W.B."/>
            <person name="Clum A."/>
            <person name="Lindquist E."/>
            <person name="Daum C."/>
            <person name="Ramamoorthy G.K."/>
            <person name="Gryganskyi A."/>
            <person name="Culley D."/>
            <person name="Magnuson J.K."/>
            <person name="James T.Y."/>
            <person name="O'Malley M.A."/>
            <person name="Stajich J.E."/>
            <person name="Spatafora J.W."/>
            <person name="Visel A."/>
            <person name="Grigoriev I.V."/>
        </authorList>
    </citation>
    <scope>NUCLEOTIDE SEQUENCE [LARGE SCALE GENOMIC DNA]</scope>
    <source>
        <strain evidence="3 4">68-887.2</strain>
    </source>
</reference>
<dbReference type="InterPro" id="IPR036291">
    <property type="entry name" value="NAD(P)-bd_dom_sf"/>
</dbReference>
<organism evidence="3 4">
    <name type="scientific">Naematelia encephala</name>
    <dbReference type="NCBI Taxonomy" id="71784"/>
    <lineage>
        <taxon>Eukaryota</taxon>
        <taxon>Fungi</taxon>
        <taxon>Dikarya</taxon>
        <taxon>Basidiomycota</taxon>
        <taxon>Agaricomycotina</taxon>
        <taxon>Tremellomycetes</taxon>
        <taxon>Tremellales</taxon>
        <taxon>Naemateliaceae</taxon>
        <taxon>Naematelia</taxon>
    </lineage>
</organism>
<evidence type="ECO:0000259" key="2">
    <source>
        <dbReference type="Pfam" id="PF08659"/>
    </source>
</evidence>
<dbReference type="Proteomes" id="UP000193986">
    <property type="component" value="Unassembled WGS sequence"/>
</dbReference>
<keyword evidence="1" id="KW-0560">Oxidoreductase</keyword>
<dbReference type="SUPFAM" id="SSF51735">
    <property type="entry name" value="NAD(P)-binding Rossmann-fold domains"/>
    <property type="match status" value="1"/>
</dbReference>
<dbReference type="STRING" id="71784.A0A1Y2BBP7"/>
<dbReference type="OrthoDB" id="2898509at2759"/>
<evidence type="ECO:0000256" key="1">
    <source>
        <dbReference type="ARBA" id="ARBA00023002"/>
    </source>
</evidence>
<gene>
    <name evidence="3" type="ORF">BCR39DRAFT_524310</name>
</gene>
<feature type="domain" description="Ketoreductase (KR)" evidence="2">
    <location>
        <begin position="21"/>
        <end position="107"/>
    </location>
</feature>
<dbReference type="EMBL" id="MCFC01000011">
    <property type="protein sequence ID" value="ORY32136.1"/>
    <property type="molecule type" value="Genomic_DNA"/>
</dbReference>
<dbReference type="InterPro" id="IPR052228">
    <property type="entry name" value="Sec_Metab_Biosynth_Oxidored"/>
</dbReference>
<dbReference type="InParanoid" id="A0A1Y2BBP7"/>
<sequence length="313" mass="33623">MSGIANQGLEKVSLQGKGFTIAIVGGTTGIGAAIARCFAKLGAERILIVGRNEERAAERIAEMDKLAPAGLKTNYEFVKGDISDLKGMKAAAASLEKIAGTSGITHFIMCQNGIPATEIQTNADGDENGFAVQALSRFTLAYLLLEHNVIAPGGVVLAVANPGLSLDTLSVDDLSLKKVAEAGRSKLLLFLDCSKRDSTVLDSVFEELSKRYPKQRFFHCHPGVVATELFNTGAFPFPMNLAVSLALWTIAPKPDDYAVVPVYLAVGSDIEEKYGSEKFFTSKLKPSPLGTWASNAENRQKLWKKLEARVLDS</sequence>
<dbReference type="InterPro" id="IPR013968">
    <property type="entry name" value="PKS_KR"/>
</dbReference>
<dbReference type="PANTHER" id="PTHR47534:SF3">
    <property type="entry name" value="ALCOHOL DEHYDROGENASE-LIKE C-TERMINAL DOMAIN-CONTAINING PROTEIN"/>
    <property type="match status" value="1"/>
</dbReference>
<evidence type="ECO:0000313" key="3">
    <source>
        <dbReference type="EMBL" id="ORY32136.1"/>
    </source>
</evidence>
<evidence type="ECO:0000313" key="4">
    <source>
        <dbReference type="Proteomes" id="UP000193986"/>
    </source>
</evidence>
<comment type="caution">
    <text evidence="3">The sequence shown here is derived from an EMBL/GenBank/DDBJ whole genome shotgun (WGS) entry which is preliminary data.</text>
</comment>
<protein>
    <recommendedName>
        <fullName evidence="2">Ketoreductase (KR) domain-containing protein</fullName>
    </recommendedName>
</protein>